<evidence type="ECO:0000313" key="4">
    <source>
        <dbReference type="EMBL" id="KAF9419253.1"/>
    </source>
</evidence>
<proteinExistence type="inferred from homology"/>
<dbReference type="SUPFAM" id="SSF51735">
    <property type="entry name" value="NAD(P)-binding Rossmann-fold domains"/>
    <property type="match status" value="1"/>
</dbReference>
<name>A0A835GKS2_SPOEX</name>
<protein>
    <recommendedName>
        <fullName evidence="3">Saccharopine dehydrogenase NADP binding domain-containing protein</fullName>
    </recommendedName>
</protein>
<feature type="transmembrane region" description="Helical" evidence="2">
    <location>
        <begin position="278"/>
        <end position="299"/>
    </location>
</feature>
<dbReference type="GO" id="GO:0005739">
    <property type="term" value="C:mitochondrion"/>
    <property type="evidence" value="ECO:0007669"/>
    <property type="project" value="TreeGrafter"/>
</dbReference>
<dbReference type="PANTHER" id="PTHR12286:SF5">
    <property type="entry name" value="SACCHAROPINE DEHYDROGENASE-LIKE OXIDOREDUCTASE"/>
    <property type="match status" value="1"/>
</dbReference>
<dbReference type="GO" id="GO:0009247">
    <property type="term" value="P:glycolipid biosynthetic process"/>
    <property type="evidence" value="ECO:0007669"/>
    <property type="project" value="TreeGrafter"/>
</dbReference>
<evidence type="ECO:0000256" key="1">
    <source>
        <dbReference type="ARBA" id="ARBA00038048"/>
    </source>
</evidence>
<keyword evidence="2" id="KW-0812">Transmembrane</keyword>
<gene>
    <name evidence="4" type="ORF">HW555_004180</name>
</gene>
<dbReference type="GO" id="GO:0005811">
    <property type="term" value="C:lipid droplet"/>
    <property type="evidence" value="ECO:0007669"/>
    <property type="project" value="TreeGrafter"/>
</dbReference>
<dbReference type="EMBL" id="JACKWZ010000045">
    <property type="protein sequence ID" value="KAF9419253.1"/>
    <property type="molecule type" value="Genomic_DNA"/>
</dbReference>
<accession>A0A835GKS2</accession>
<dbReference type="Pfam" id="PF03435">
    <property type="entry name" value="Sacchrp_dh_NADP"/>
    <property type="match status" value="1"/>
</dbReference>
<dbReference type="Gene3D" id="3.40.50.720">
    <property type="entry name" value="NAD(P)-binding Rossmann-like Domain"/>
    <property type="match status" value="1"/>
</dbReference>
<comment type="similarity">
    <text evidence="1">Belongs to the saccharopine dehydrogenase family.</text>
</comment>
<dbReference type="PANTHER" id="PTHR12286">
    <property type="entry name" value="SACCHAROPINE DEHYDROGENASE-LIKE OXIDOREDUCTASE"/>
    <property type="match status" value="1"/>
</dbReference>
<evidence type="ECO:0000256" key="2">
    <source>
        <dbReference type="SAM" id="Phobius"/>
    </source>
</evidence>
<keyword evidence="2" id="KW-0472">Membrane</keyword>
<keyword evidence="5" id="KW-1185">Reference proteome</keyword>
<dbReference type="AlphaFoldDB" id="A0A835GKS2"/>
<dbReference type="InterPro" id="IPR005097">
    <property type="entry name" value="Sacchrp_dh_NADP-bd"/>
</dbReference>
<sequence>MSRLDLVIFGATGFTGKQAVIHMVKFAKKYDLASWGVAGRSETKLRSMITEVSKKTGEDISSVKVIIADIDDDKSLKNMCAQTKMIVNCCGPYRLYGEPVVKAAVENKTNYVDVSGEPQFMETMQLCYDEQAREAGVFIVSACGWDSIPADMGVIFLKQHFAGTLNSVESYLESYLPPEFQAESRERGLINYGTWESLVYGIAHHNELPSLRKKLYPEPLPRLKPKLQRQTLHKKDGKWYLPFLGADESVVYRTQRYLYHNEQERPIQFKAYFKSGSLFQSVLGIFGAVILFIMTKVSFTRNILLKYPKVCSLGMVTKEGPADNVMNNTHFSFELIGKGWESGVDVDNTKPNKTVVAKVTGTNPGYGATVVALLMAAHTILKEREKLPRAGGVTTPGAIFKNTNLINKLIENNLKYEIVGVGSK</sequence>
<comment type="caution">
    <text evidence="4">The sequence shown here is derived from an EMBL/GenBank/DDBJ whole genome shotgun (WGS) entry which is preliminary data.</text>
</comment>
<dbReference type="InterPro" id="IPR051276">
    <property type="entry name" value="Saccharopine_DH-like_oxidrdct"/>
</dbReference>
<evidence type="ECO:0000259" key="3">
    <source>
        <dbReference type="Pfam" id="PF03435"/>
    </source>
</evidence>
<organism evidence="4 5">
    <name type="scientific">Spodoptera exigua</name>
    <name type="common">Beet armyworm</name>
    <name type="synonym">Noctua fulgens</name>
    <dbReference type="NCBI Taxonomy" id="7107"/>
    <lineage>
        <taxon>Eukaryota</taxon>
        <taxon>Metazoa</taxon>
        <taxon>Ecdysozoa</taxon>
        <taxon>Arthropoda</taxon>
        <taxon>Hexapoda</taxon>
        <taxon>Insecta</taxon>
        <taxon>Pterygota</taxon>
        <taxon>Neoptera</taxon>
        <taxon>Endopterygota</taxon>
        <taxon>Lepidoptera</taxon>
        <taxon>Glossata</taxon>
        <taxon>Ditrysia</taxon>
        <taxon>Noctuoidea</taxon>
        <taxon>Noctuidae</taxon>
        <taxon>Amphipyrinae</taxon>
        <taxon>Spodoptera</taxon>
    </lineage>
</organism>
<reference evidence="4" key="1">
    <citation type="submission" date="2020-08" db="EMBL/GenBank/DDBJ databases">
        <title>Spodoptera exigua strain:BAW_Kor-Di-RS1 Genome sequencing and assembly.</title>
        <authorList>
            <person name="Kim J."/>
            <person name="Nam H.Y."/>
            <person name="Kwon M."/>
            <person name="Choi J.H."/>
            <person name="Cho S.R."/>
            <person name="Kim G.-H."/>
        </authorList>
    </citation>
    <scope>NUCLEOTIDE SEQUENCE</scope>
    <source>
        <strain evidence="4">BAW_Kor-Di-RS1</strain>
        <tissue evidence="4">Whole-body</tissue>
    </source>
</reference>
<dbReference type="Proteomes" id="UP000648187">
    <property type="component" value="Unassembled WGS sequence"/>
</dbReference>
<evidence type="ECO:0000313" key="5">
    <source>
        <dbReference type="Proteomes" id="UP000648187"/>
    </source>
</evidence>
<dbReference type="GO" id="GO:0005886">
    <property type="term" value="C:plasma membrane"/>
    <property type="evidence" value="ECO:0007669"/>
    <property type="project" value="TreeGrafter"/>
</dbReference>
<dbReference type="InterPro" id="IPR036291">
    <property type="entry name" value="NAD(P)-bd_dom_sf"/>
</dbReference>
<keyword evidence="2" id="KW-1133">Transmembrane helix</keyword>
<dbReference type="FunFam" id="3.40.50.720:FF:000178">
    <property type="entry name" value="Saccharopine dehydrogenase-like oxidoreductase"/>
    <property type="match status" value="1"/>
</dbReference>
<feature type="domain" description="Saccharopine dehydrogenase NADP binding" evidence="3">
    <location>
        <begin position="7"/>
        <end position="140"/>
    </location>
</feature>